<sequence>METVELFRIGGDIEVRRLGFGSNRLSGPGFWGPPSDPAAARALLRMLPDLGINFIDTAESYGPYITEELIGDEIGPRADIVVSTKGGYIRTGPHAWHCCGRPEFLRQGVLTSIRRLKRERLDLWHLHRIDPAVPRDEQFGAIAEMREEGLIRYVGLSDVSVVDIEAAIEFFPVATVQNHYNLLHRAKEEVLAYCEQHSIGFMPFFPLADGKLNEARGMIDASRAIGATPAQLALAWLLHRSPVILPIPGTSNPAHLRSNLAAAGLELDQSTFDTLSAIYL</sequence>
<dbReference type="PANTHER" id="PTHR43625:SF40">
    <property type="entry name" value="ALDO-KETO REDUCTASE YAKC [NADP(+)]"/>
    <property type="match status" value="1"/>
</dbReference>
<evidence type="ECO:0000313" key="4">
    <source>
        <dbReference type="Proteomes" id="UP000281547"/>
    </source>
</evidence>
<evidence type="ECO:0000259" key="2">
    <source>
        <dbReference type="Pfam" id="PF00248"/>
    </source>
</evidence>
<protein>
    <submittedName>
        <fullName evidence="3">Aldo/keto reductase</fullName>
    </submittedName>
</protein>
<proteinExistence type="predicted"/>
<dbReference type="CDD" id="cd19088">
    <property type="entry name" value="AKR_AKR13B1"/>
    <property type="match status" value="1"/>
</dbReference>
<dbReference type="Gene3D" id="3.20.20.100">
    <property type="entry name" value="NADP-dependent oxidoreductase domain"/>
    <property type="match status" value="1"/>
</dbReference>
<dbReference type="AlphaFoldDB" id="A0A433XKE2"/>
<reference evidence="3 4" key="1">
    <citation type="journal article" date="2016" name="Int. J. Syst. Evol. Microbiol.">
        <title>Arsenicitalea aurantiaca gen. nov., sp. nov., a new member of the family Hyphomicrobiaceae, isolated from high-arsenic sediment.</title>
        <authorList>
            <person name="Mu Y."/>
            <person name="Zhou L."/>
            <person name="Zeng X.C."/>
            <person name="Liu L."/>
            <person name="Pan Y."/>
            <person name="Chen X."/>
            <person name="Wang J."/>
            <person name="Li S."/>
            <person name="Li W.J."/>
            <person name="Wang Y."/>
        </authorList>
    </citation>
    <scope>NUCLEOTIDE SEQUENCE [LARGE SCALE GENOMIC DNA]</scope>
    <source>
        <strain evidence="3 4">42-50</strain>
    </source>
</reference>
<dbReference type="RefSeq" id="WP_127186642.1">
    <property type="nucleotide sequence ID" value="NZ_RZNJ01000001.1"/>
</dbReference>
<organism evidence="3 4">
    <name type="scientific">Arsenicitalea aurantiaca</name>
    <dbReference type="NCBI Taxonomy" id="1783274"/>
    <lineage>
        <taxon>Bacteria</taxon>
        <taxon>Pseudomonadati</taxon>
        <taxon>Pseudomonadota</taxon>
        <taxon>Alphaproteobacteria</taxon>
        <taxon>Hyphomicrobiales</taxon>
        <taxon>Devosiaceae</taxon>
        <taxon>Arsenicitalea</taxon>
    </lineage>
</organism>
<dbReference type="GO" id="GO:0005737">
    <property type="term" value="C:cytoplasm"/>
    <property type="evidence" value="ECO:0007669"/>
    <property type="project" value="TreeGrafter"/>
</dbReference>
<keyword evidence="1" id="KW-0560">Oxidoreductase</keyword>
<accession>A0A433XKE2</accession>
<dbReference type="PANTHER" id="PTHR43625">
    <property type="entry name" value="AFLATOXIN B1 ALDEHYDE REDUCTASE"/>
    <property type="match status" value="1"/>
</dbReference>
<dbReference type="InterPro" id="IPR023210">
    <property type="entry name" value="NADP_OxRdtase_dom"/>
</dbReference>
<dbReference type="InterPro" id="IPR036812">
    <property type="entry name" value="NAD(P)_OxRdtase_dom_sf"/>
</dbReference>
<feature type="domain" description="NADP-dependent oxidoreductase" evidence="2">
    <location>
        <begin position="17"/>
        <end position="278"/>
    </location>
</feature>
<dbReference type="OrthoDB" id="8394608at2"/>
<dbReference type="Proteomes" id="UP000281547">
    <property type="component" value="Unassembled WGS sequence"/>
</dbReference>
<name>A0A433XKE2_9HYPH</name>
<dbReference type="InterPro" id="IPR050791">
    <property type="entry name" value="Aldo-Keto_reductase"/>
</dbReference>
<dbReference type="EMBL" id="RZNJ01000001">
    <property type="protein sequence ID" value="RUT34523.1"/>
    <property type="molecule type" value="Genomic_DNA"/>
</dbReference>
<gene>
    <name evidence="3" type="ORF">EMQ25_00740</name>
</gene>
<dbReference type="Pfam" id="PF00248">
    <property type="entry name" value="Aldo_ket_red"/>
    <property type="match status" value="1"/>
</dbReference>
<evidence type="ECO:0000313" key="3">
    <source>
        <dbReference type="EMBL" id="RUT34523.1"/>
    </source>
</evidence>
<evidence type="ECO:0000256" key="1">
    <source>
        <dbReference type="ARBA" id="ARBA00023002"/>
    </source>
</evidence>
<comment type="caution">
    <text evidence="3">The sequence shown here is derived from an EMBL/GenBank/DDBJ whole genome shotgun (WGS) entry which is preliminary data.</text>
</comment>
<dbReference type="SUPFAM" id="SSF51430">
    <property type="entry name" value="NAD(P)-linked oxidoreductase"/>
    <property type="match status" value="1"/>
</dbReference>
<dbReference type="GO" id="GO:0016491">
    <property type="term" value="F:oxidoreductase activity"/>
    <property type="evidence" value="ECO:0007669"/>
    <property type="project" value="UniProtKB-KW"/>
</dbReference>
<keyword evidence="4" id="KW-1185">Reference proteome</keyword>